<protein>
    <submittedName>
        <fullName evidence="2">Uncharacterized protein</fullName>
    </submittedName>
</protein>
<evidence type="ECO:0000313" key="2">
    <source>
        <dbReference type="EMBL" id="GLW57332.1"/>
    </source>
</evidence>
<accession>A0A9W6PLX2</accession>
<feature type="chain" id="PRO_5040983500" evidence="1">
    <location>
        <begin position="44"/>
        <end position="57"/>
    </location>
</feature>
<dbReference type="AlphaFoldDB" id="A0A9W6PLX2"/>
<feature type="signal peptide" evidence="1">
    <location>
        <begin position="1"/>
        <end position="43"/>
    </location>
</feature>
<comment type="caution">
    <text evidence="2">The sequence shown here is derived from an EMBL/GenBank/DDBJ whole genome shotgun (WGS) entry which is preliminary data.</text>
</comment>
<reference evidence="2" key="1">
    <citation type="submission" date="2023-02" db="EMBL/GenBank/DDBJ databases">
        <title>Kitasatospora phosalacinea NBRC 14362.</title>
        <authorList>
            <person name="Ichikawa N."/>
            <person name="Sato H."/>
            <person name="Tonouchi N."/>
        </authorList>
    </citation>
    <scope>NUCLEOTIDE SEQUENCE</scope>
    <source>
        <strain evidence="2">NBRC 14362</strain>
    </source>
</reference>
<gene>
    <name evidence="2" type="ORF">Kpho01_53430</name>
</gene>
<evidence type="ECO:0000256" key="1">
    <source>
        <dbReference type="SAM" id="SignalP"/>
    </source>
</evidence>
<organism evidence="2 3">
    <name type="scientific">Kitasatospora phosalacinea</name>
    <dbReference type="NCBI Taxonomy" id="2065"/>
    <lineage>
        <taxon>Bacteria</taxon>
        <taxon>Bacillati</taxon>
        <taxon>Actinomycetota</taxon>
        <taxon>Actinomycetes</taxon>
        <taxon>Kitasatosporales</taxon>
        <taxon>Streptomycetaceae</taxon>
        <taxon>Kitasatospora</taxon>
    </lineage>
</organism>
<dbReference type="Proteomes" id="UP001165143">
    <property type="component" value="Unassembled WGS sequence"/>
</dbReference>
<dbReference type="RefSeq" id="WP_158715049.1">
    <property type="nucleotide sequence ID" value="NZ_BSRX01000036.1"/>
</dbReference>
<evidence type="ECO:0000313" key="3">
    <source>
        <dbReference type="Proteomes" id="UP001165143"/>
    </source>
</evidence>
<proteinExistence type="predicted"/>
<sequence>MNGTHPAGGHLARTARRLGYRTRTASWSALCTLCALLGPTAVAAPAAVAGAAAAVDD</sequence>
<keyword evidence="1" id="KW-0732">Signal</keyword>
<dbReference type="EMBL" id="BSRX01000036">
    <property type="protein sequence ID" value="GLW57332.1"/>
    <property type="molecule type" value="Genomic_DNA"/>
</dbReference>
<name>A0A9W6PLX2_9ACTN</name>